<dbReference type="PIRSF" id="PIRSF017082">
    <property type="entry name" value="YflP"/>
    <property type="match status" value="1"/>
</dbReference>
<proteinExistence type="inferred from homology"/>
<dbReference type="AlphaFoldDB" id="A0A4Q7VD55"/>
<protein>
    <submittedName>
        <fullName evidence="2">Tripartite-type tricarboxylate transporter receptor subunit TctC</fullName>
    </submittedName>
</protein>
<evidence type="ECO:0000313" key="2">
    <source>
        <dbReference type="EMBL" id="RZT94846.1"/>
    </source>
</evidence>
<evidence type="ECO:0000256" key="1">
    <source>
        <dbReference type="ARBA" id="ARBA00006987"/>
    </source>
</evidence>
<dbReference type="Gene3D" id="3.40.190.10">
    <property type="entry name" value="Periplasmic binding protein-like II"/>
    <property type="match status" value="1"/>
</dbReference>
<dbReference type="Gene3D" id="3.40.190.150">
    <property type="entry name" value="Bordetella uptake gene, domain 1"/>
    <property type="match status" value="1"/>
</dbReference>
<gene>
    <name evidence="2" type="ORF">EV681_3275</name>
</gene>
<dbReference type="RefSeq" id="WP_130304551.1">
    <property type="nucleotide sequence ID" value="NZ_SHKO01000002.1"/>
</dbReference>
<dbReference type="InterPro" id="IPR042100">
    <property type="entry name" value="Bug_dom1"/>
</dbReference>
<sequence length="327" mass="35346">MLSKSNRRNLLKVAVAFPFFNVMNRPVIAQILASGQPIRLIVPAPVGSSPDFFARLIAQQATKSLGKPIIVENRPGAAGIIGAEYVAKSVADGTTLLYAHSGVMVMNPHIYSKLRYDPLNDFVAISHTLTAPCVLATAYESPYSTLPDLLIKAMEMPGEINYASYGAGTLAHVAMEALCAEANVKFTHIPYSGQPTTDLISNVVQLCFEPVNTALPLIREKKLKALAITSSKRIAVLPTVSTISETIPNFYADTWQGIYAPSGTAEEIIMTLAEHFSNAVNVPTTRRLAFDQGLIPVGSGASDLAAFTNAEFQRWGEVVKRNNIRIN</sequence>
<keyword evidence="3" id="KW-1185">Reference proteome</keyword>
<dbReference type="Proteomes" id="UP000293398">
    <property type="component" value="Unassembled WGS sequence"/>
</dbReference>
<accession>A0A4Q7VD55</accession>
<reference evidence="2 3" key="1">
    <citation type="submission" date="2019-02" db="EMBL/GenBank/DDBJ databases">
        <title>Genomic Encyclopedia of Type Strains, Phase IV (KMG-IV): sequencing the most valuable type-strain genomes for metagenomic binning, comparative biology and taxonomic classification.</title>
        <authorList>
            <person name="Goeker M."/>
        </authorList>
    </citation>
    <scope>NUCLEOTIDE SEQUENCE [LARGE SCALE GENOMIC DNA]</scope>
    <source>
        <strain evidence="2 3">DSM 23814</strain>
    </source>
</reference>
<dbReference type="InterPro" id="IPR005064">
    <property type="entry name" value="BUG"/>
</dbReference>
<evidence type="ECO:0000313" key="3">
    <source>
        <dbReference type="Proteomes" id="UP000293398"/>
    </source>
</evidence>
<keyword evidence="2" id="KW-0675">Receptor</keyword>
<dbReference type="OrthoDB" id="8677824at2"/>
<dbReference type="Pfam" id="PF03401">
    <property type="entry name" value="TctC"/>
    <property type="match status" value="1"/>
</dbReference>
<dbReference type="PANTHER" id="PTHR42928:SF5">
    <property type="entry name" value="BLR1237 PROTEIN"/>
    <property type="match status" value="1"/>
</dbReference>
<comment type="similarity">
    <text evidence="1">Belongs to the UPF0065 (bug) family.</text>
</comment>
<dbReference type="EMBL" id="SHKO01000002">
    <property type="protein sequence ID" value="RZT94846.1"/>
    <property type="molecule type" value="Genomic_DNA"/>
</dbReference>
<name>A0A4Q7VD55_9BURK</name>
<organism evidence="2 3">
    <name type="scientific">Advenella incenata</name>
    <dbReference type="NCBI Taxonomy" id="267800"/>
    <lineage>
        <taxon>Bacteria</taxon>
        <taxon>Pseudomonadati</taxon>
        <taxon>Pseudomonadota</taxon>
        <taxon>Betaproteobacteria</taxon>
        <taxon>Burkholderiales</taxon>
        <taxon>Alcaligenaceae</taxon>
    </lineage>
</organism>
<comment type="caution">
    <text evidence="2">The sequence shown here is derived from an EMBL/GenBank/DDBJ whole genome shotgun (WGS) entry which is preliminary data.</text>
</comment>
<dbReference type="PANTHER" id="PTHR42928">
    <property type="entry name" value="TRICARBOXYLATE-BINDING PROTEIN"/>
    <property type="match status" value="1"/>
</dbReference>
<dbReference type="CDD" id="cd07012">
    <property type="entry name" value="PBP2_Bug_TTT"/>
    <property type="match status" value="1"/>
</dbReference>